<accession>A0A8I1MWU7</accession>
<dbReference type="InterPro" id="IPR036046">
    <property type="entry name" value="Acylphosphatase-like_dom_sf"/>
</dbReference>
<dbReference type="InterPro" id="IPR001792">
    <property type="entry name" value="Acylphosphatase-like_dom"/>
</dbReference>
<dbReference type="SUPFAM" id="SSF54975">
    <property type="entry name" value="Acylphosphatase/BLUF domain-like"/>
    <property type="match status" value="1"/>
</dbReference>
<dbReference type="InterPro" id="IPR017968">
    <property type="entry name" value="Acylphosphatase_CS"/>
</dbReference>
<keyword evidence="4" id="KW-0378">Hydrolase</keyword>
<evidence type="ECO:0000313" key="7">
    <source>
        <dbReference type="EMBL" id="MBN8743773.1"/>
    </source>
</evidence>
<gene>
    <name evidence="7" type="ORF">J0I24_05635</name>
</gene>
<dbReference type="EMBL" id="JAFKMR010000013">
    <property type="protein sequence ID" value="MBN8743773.1"/>
    <property type="molecule type" value="Genomic_DNA"/>
</dbReference>
<dbReference type="RefSeq" id="WP_276728972.1">
    <property type="nucleotide sequence ID" value="NZ_JAFKMR010000013.1"/>
</dbReference>
<organism evidence="7 8">
    <name type="scientific">Thiomonas arsenitoxydans (strain DSM 22701 / CIP 110005 / 3As)</name>
    <dbReference type="NCBI Taxonomy" id="426114"/>
    <lineage>
        <taxon>Bacteria</taxon>
        <taxon>Pseudomonadati</taxon>
        <taxon>Pseudomonadota</taxon>
        <taxon>Betaproteobacteria</taxon>
        <taxon>Burkholderiales</taxon>
        <taxon>Thiomonas</taxon>
    </lineage>
</organism>
<evidence type="ECO:0000256" key="1">
    <source>
        <dbReference type="ARBA" id="ARBA00005614"/>
    </source>
</evidence>
<comment type="caution">
    <text evidence="7">The sequence shown here is derived from an EMBL/GenBank/DDBJ whole genome shotgun (WGS) entry which is preliminary data.</text>
</comment>
<dbReference type="PANTHER" id="PTHR47268:SF4">
    <property type="entry name" value="ACYLPHOSPHATASE"/>
    <property type="match status" value="1"/>
</dbReference>
<dbReference type="Proteomes" id="UP000664800">
    <property type="component" value="Unassembled WGS sequence"/>
</dbReference>
<sequence>MSNPEANLSRRAWVNGRVQGVSFRAATRARALSLGLRGQAVNLQDGRVEVWICGDARAVQALLEWLRIGPPAARVDAVQVEPADAEGCPEGFQVG</sequence>
<evidence type="ECO:0000259" key="6">
    <source>
        <dbReference type="PROSITE" id="PS51160"/>
    </source>
</evidence>
<evidence type="ECO:0000256" key="4">
    <source>
        <dbReference type="PROSITE-ProRule" id="PRU00520"/>
    </source>
</evidence>
<name>A0A8I1MWU7_THIA3</name>
<comment type="catalytic activity">
    <reaction evidence="3 4">
        <text>an acyl phosphate + H2O = a carboxylate + phosphate + H(+)</text>
        <dbReference type="Rhea" id="RHEA:14965"/>
        <dbReference type="ChEBI" id="CHEBI:15377"/>
        <dbReference type="ChEBI" id="CHEBI:15378"/>
        <dbReference type="ChEBI" id="CHEBI:29067"/>
        <dbReference type="ChEBI" id="CHEBI:43474"/>
        <dbReference type="ChEBI" id="CHEBI:59918"/>
        <dbReference type="EC" id="3.6.1.7"/>
    </reaction>
</comment>
<dbReference type="EC" id="3.6.1.7" evidence="2 4"/>
<dbReference type="InterPro" id="IPR020456">
    <property type="entry name" value="Acylphosphatase"/>
</dbReference>
<feature type="active site" evidence="4">
    <location>
        <position position="24"/>
    </location>
</feature>
<evidence type="ECO:0000256" key="2">
    <source>
        <dbReference type="ARBA" id="ARBA00012150"/>
    </source>
</evidence>
<dbReference type="Gene3D" id="3.30.70.100">
    <property type="match status" value="1"/>
</dbReference>
<comment type="similarity">
    <text evidence="1 5">Belongs to the acylphosphatase family.</text>
</comment>
<evidence type="ECO:0000256" key="5">
    <source>
        <dbReference type="RuleBase" id="RU004168"/>
    </source>
</evidence>
<feature type="active site" evidence="4">
    <location>
        <position position="42"/>
    </location>
</feature>
<proteinExistence type="inferred from homology"/>
<dbReference type="PANTHER" id="PTHR47268">
    <property type="entry name" value="ACYLPHOSPHATASE"/>
    <property type="match status" value="1"/>
</dbReference>
<dbReference type="GO" id="GO:0003998">
    <property type="term" value="F:acylphosphatase activity"/>
    <property type="evidence" value="ECO:0007669"/>
    <property type="project" value="UniProtKB-EC"/>
</dbReference>
<dbReference type="Pfam" id="PF00708">
    <property type="entry name" value="Acylphosphatase"/>
    <property type="match status" value="1"/>
</dbReference>
<evidence type="ECO:0000256" key="3">
    <source>
        <dbReference type="ARBA" id="ARBA00047645"/>
    </source>
</evidence>
<dbReference type="PROSITE" id="PS00150">
    <property type="entry name" value="ACYLPHOSPHATASE_1"/>
    <property type="match status" value="1"/>
</dbReference>
<dbReference type="AlphaFoldDB" id="A0A8I1MWU7"/>
<evidence type="ECO:0000313" key="8">
    <source>
        <dbReference type="Proteomes" id="UP000664800"/>
    </source>
</evidence>
<reference evidence="7" key="1">
    <citation type="submission" date="2021-02" db="EMBL/GenBank/DDBJ databases">
        <title>Thiocyanate and organic carbon inputs drive convergent selection for specific autotrophic Afipia and Thiobacillus strains within complex microbiomes.</title>
        <authorList>
            <person name="Huddy R.J."/>
            <person name="Sachdeva R."/>
            <person name="Kadzinga F."/>
            <person name="Kantor R.S."/>
            <person name="Harrison S.T.L."/>
            <person name="Banfield J.F."/>
        </authorList>
    </citation>
    <scope>NUCLEOTIDE SEQUENCE</scope>
    <source>
        <strain evidence="7">SCN18_13_7_16_R3_B_64_19</strain>
    </source>
</reference>
<dbReference type="PROSITE" id="PS51160">
    <property type="entry name" value="ACYLPHOSPHATASE_3"/>
    <property type="match status" value="1"/>
</dbReference>
<feature type="domain" description="Acylphosphatase-like" evidence="6">
    <location>
        <begin position="9"/>
        <end position="95"/>
    </location>
</feature>
<protein>
    <recommendedName>
        <fullName evidence="2 4">acylphosphatase</fullName>
        <ecNumber evidence="2 4">3.6.1.7</ecNumber>
    </recommendedName>
</protein>